<dbReference type="Gene3D" id="3.60.15.10">
    <property type="entry name" value="Ribonuclease Z/Hydroxyacylglutathione hydrolase-like"/>
    <property type="match status" value="1"/>
</dbReference>
<evidence type="ECO:0000313" key="7">
    <source>
        <dbReference type="EMBL" id="KAK9761162.1"/>
    </source>
</evidence>
<sequence length="407" mass="45993">MQLEDLQSAYFTSLMSLTRPTAPDGILYRLASRGDAYFDKQQYKEAITFYSKALIKTKTDAEAPGARDFIALIFANRSAAYFYIGCLVDSAKDAEVVVRLKPDWSKGYFRLAEAFYGLRRFKEAVDAYQKSIALDPTSIEARTSLLKSKYLAEDTEKGMMIIQLSPGKDIAIPNSYNPIQNKIYEYAIEMRNFVYIIADVVSRLCVVVDACWDAHGIMEVIKREKLHCIGAIVTHYHFDHVGGTPPSPFNQLPIKVTGLATIIKKWPNVRAYIHQEDIRYVRESNPEIDPSRIIPTTHDFELKLGTESKIRFLHTPGHTPGSQCLLVNESRLFSGDTLFLGTCGRLDLPGACKLDMFQSLQKVLKDLDDNTMVYPGHNYGGEWTTIAQEKAHGVLRGISREKWLATR</sequence>
<evidence type="ECO:0000259" key="6">
    <source>
        <dbReference type="SMART" id="SM00849"/>
    </source>
</evidence>
<dbReference type="Gene3D" id="1.25.40.10">
    <property type="entry name" value="Tetratricopeptide repeat domain"/>
    <property type="match status" value="1"/>
</dbReference>
<proteinExistence type="predicted"/>
<feature type="repeat" description="TPR" evidence="5">
    <location>
        <begin position="105"/>
        <end position="138"/>
    </location>
</feature>
<feature type="domain" description="Metallo-beta-lactamase" evidence="6">
    <location>
        <begin position="191"/>
        <end position="377"/>
    </location>
</feature>
<dbReference type="PANTHER" id="PTHR46233:SF3">
    <property type="entry name" value="HYDROXYACYLGLUTATHIONE HYDROLASE GLOC"/>
    <property type="match status" value="1"/>
</dbReference>
<dbReference type="PANTHER" id="PTHR46233">
    <property type="entry name" value="HYDROXYACYLGLUTATHIONE HYDROLASE GLOC"/>
    <property type="match status" value="1"/>
</dbReference>
<reference evidence="7 8" key="1">
    <citation type="submission" date="2023-04" db="EMBL/GenBank/DDBJ databases">
        <title>Genome of Basidiobolus ranarum AG-B5.</title>
        <authorList>
            <person name="Stajich J.E."/>
            <person name="Carter-House D."/>
            <person name="Gryganskyi A."/>
        </authorList>
    </citation>
    <scope>NUCLEOTIDE SEQUENCE [LARGE SCALE GENOMIC DNA]</scope>
    <source>
        <strain evidence="7 8">AG-B5</strain>
    </source>
</reference>
<keyword evidence="3" id="KW-0378">Hydrolase</keyword>
<dbReference type="PROSITE" id="PS50005">
    <property type="entry name" value="TPR"/>
    <property type="match status" value="1"/>
</dbReference>
<dbReference type="PROSITE" id="PS50293">
    <property type="entry name" value="TPR_REGION"/>
    <property type="match status" value="1"/>
</dbReference>
<evidence type="ECO:0000256" key="2">
    <source>
        <dbReference type="ARBA" id="ARBA00022723"/>
    </source>
</evidence>
<evidence type="ECO:0000313" key="8">
    <source>
        <dbReference type="Proteomes" id="UP001479436"/>
    </source>
</evidence>
<dbReference type="SMART" id="SM00849">
    <property type="entry name" value="Lactamase_B"/>
    <property type="match status" value="1"/>
</dbReference>
<comment type="caution">
    <text evidence="7">The sequence shown here is derived from an EMBL/GenBank/DDBJ whole genome shotgun (WGS) entry which is preliminary data.</text>
</comment>
<dbReference type="CDD" id="cd16275">
    <property type="entry name" value="BaeB-like_MBL-fold"/>
    <property type="match status" value="1"/>
</dbReference>
<dbReference type="SUPFAM" id="SSF56281">
    <property type="entry name" value="Metallo-hydrolase/oxidoreductase"/>
    <property type="match status" value="1"/>
</dbReference>
<dbReference type="Pfam" id="PF00515">
    <property type="entry name" value="TPR_1"/>
    <property type="match status" value="1"/>
</dbReference>
<gene>
    <name evidence="7" type="ORF">K7432_014137</name>
</gene>
<evidence type="ECO:0000256" key="5">
    <source>
        <dbReference type="PROSITE-ProRule" id="PRU00339"/>
    </source>
</evidence>
<dbReference type="InterPro" id="IPR051453">
    <property type="entry name" value="MBL_Glyoxalase_II"/>
</dbReference>
<keyword evidence="4" id="KW-0862">Zinc</keyword>
<organism evidence="7 8">
    <name type="scientific">Basidiobolus ranarum</name>
    <dbReference type="NCBI Taxonomy" id="34480"/>
    <lineage>
        <taxon>Eukaryota</taxon>
        <taxon>Fungi</taxon>
        <taxon>Fungi incertae sedis</taxon>
        <taxon>Zoopagomycota</taxon>
        <taxon>Entomophthoromycotina</taxon>
        <taxon>Basidiobolomycetes</taxon>
        <taxon>Basidiobolales</taxon>
        <taxon>Basidiobolaceae</taxon>
        <taxon>Basidiobolus</taxon>
    </lineage>
</organism>
<name>A0ABR2WI28_9FUNG</name>
<keyword evidence="8" id="KW-1185">Reference proteome</keyword>
<protein>
    <recommendedName>
        <fullName evidence="6">Metallo-beta-lactamase domain-containing protein</fullName>
    </recommendedName>
</protein>
<comment type="cofactor">
    <cofactor evidence="1">
        <name>Zn(2+)</name>
        <dbReference type="ChEBI" id="CHEBI:29105"/>
    </cofactor>
</comment>
<dbReference type="EMBL" id="JASJQH010001529">
    <property type="protein sequence ID" value="KAK9761162.1"/>
    <property type="molecule type" value="Genomic_DNA"/>
</dbReference>
<dbReference type="Pfam" id="PF00753">
    <property type="entry name" value="Lactamase_B"/>
    <property type="match status" value="1"/>
</dbReference>
<evidence type="ECO:0000256" key="3">
    <source>
        <dbReference type="ARBA" id="ARBA00022801"/>
    </source>
</evidence>
<evidence type="ECO:0000256" key="1">
    <source>
        <dbReference type="ARBA" id="ARBA00001947"/>
    </source>
</evidence>
<dbReference type="Pfam" id="PF13181">
    <property type="entry name" value="TPR_8"/>
    <property type="match status" value="1"/>
</dbReference>
<keyword evidence="5" id="KW-0802">TPR repeat</keyword>
<accession>A0ABR2WI28</accession>
<dbReference type="SMART" id="SM00028">
    <property type="entry name" value="TPR"/>
    <property type="match status" value="2"/>
</dbReference>
<evidence type="ECO:0000256" key="4">
    <source>
        <dbReference type="ARBA" id="ARBA00022833"/>
    </source>
</evidence>
<dbReference type="Proteomes" id="UP001479436">
    <property type="component" value="Unassembled WGS sequence"/>
</dbReference>
<dbReference type="InterPro" id="IPR011990">
    <property type="entry name" value="TPR-like_helical_dom_sf"/>
</dbReference>
<dbReference type="InterPro" id="IPR019734">
    <property type="entry name" value="TPR_rpt"/>
</dbReference>
<dbReference type="InterPro" id="IPR001279">
    <property type="entry name" value="Metallo-B-lactamas"/>
</dbReference>
<dbReference type="InterPro" id="IPR036866">
    <property type="entry name" value="RibonucZ/Hydroxyglut_hydro"/>
</dbReference>
<keyword evidence="2" id="KW-0479">Metal-binding</keyword>
<dbReference type="SUPFAM" id="SSF48452">
    <property type="entry name" value="TPR-like"/>
    <property type="match status" value="1"/>
</dbReference>